<name>A0ABW0Q787_9BURK</name>
<organism evidence="1 2">
    <name type="scientific">Polaromonas jejuensis</name>
    <dbReference type="NCBI Taxonomy" id="457502"/>
    <lineage>
        <taxon>Bacteria</taxon>
        <taxon>Pseudomonadati</taxon>
        <taxon>Pseudomonadota</taxon>
        <taxon>Betaproteobacteria</taxon>
        <taxon>Burkholderiales</taxon>
        <taxon>Comamonadaceae</taxon>
        <taxon>Polaromonas</taxon>
    </lineage>
</organism>
<dbReference type="Proteomes" id="UP001596084">
    <property type="component" value="Unassembled WGS sequence"/>
</dbReference>
<gene>
    <name evidence="1" type="ORF">ACFPP7_07090</name>
</gene>
<keyword evidence="2" id="KW-1185">Reference proteome</keyword>
<protein>
    <submittedName>
        <fullName evidence="1">DUF2917 domain-containing protein</fullName>
    </submittedName>
</protein>
<evidence type="ECO:0000313" key="2">
    <source>
        <dbReference type="Proteomes" id="UP001596084"/>
    </source>
</evidence>
<proteinExistence type="predicted"/>
<reference evidence="2" key="1">
    <citation type="journal article" date="2019" name="Int. J. Syst. Evol. Microbiol.">
        <title>The Global Catalogue of Microorganisms (GCM) 10K type strain sequencing project: providing services to taxonomists for standard genome sequencing and annotation.</title>
        <authorList>
            <consortium name="The Broad Institute Genomics Platform"/>
            <consortium name="The Broad Institute Genome Sequencing Center for Infectious Disease"/>
            <person name="Wu L."/>
            <person name="Ma J."/>
        </authorList>
    </citation>
    <scope>NUCLEOTIDE SEQUENCE [LARGE SCALE GENOMIC DNA]</scope>
    <source>
        <strain evidence="2">CGMCC 4.7277</strain>
    </source>
</reference>
<evidence type="ECO:0000313" key="1">
    <source>
        <dbReference type="EMBL" id="MFC5520681.1"/>
    </source>
</evidence>
<accession>A0ABW0Q787</accession>
<dbReference type="Pfam" id="PF11142">
    <property type="entry name" value="DUF2917"/>
    <property type="match status" value="1"/>
</dbReference>
<dbReference type="EMBL" id="JBHSMX010000011">
    <property type="protein sequence ID" value="MFC5520681.1"/>
    <property type="molecule type" value="Genomic_DNA"/>
</dbReference>
<dbReference type="InterPro" id="IPR021317">
    <property type="entry name" value="DUF2917"/>
</dbReference>
<sequence>MLAPQTPLKLGSIPKPLRLRRGQVLSCAGGCLWITSDALAGRRDSDVVLESGQSFVTPQAATYFVGAPRGYGVLSFLSPDTPARNPLETTC</sequence>
<dbReference type="RefSeq" id="WP_068831213.1">
    <property type="nucleotide sequence ID" value="NZ_JBHSMX010000011.1"/>
</dbReference>
<comment type="caution">
    <text evidence="1">The sequence shown here is derived from an EMBL/GenBank/DDBJ whole genome shotgun (WGS) entry which is preliminary data.</text>
</comment>